<keyword evidence="5" id="KW-1185">Reference proteome</keyword>
<evidence type="ECO:0000256" key="2">
    <source>
        <dbReference type="ARBA" id="ARBA00022900"/>
    </source>
</evidence>
<keyword evidence="1" id="KW-0646">Protease inhibitor</keyword>
<dbReference type="AlphaFoldDB" id="A0A6A4QUQ4"/>
<evidence type="ECO:0000313" key="4">
    <source>
        <dbReference type="EMBL" id="KAE9617233.1"/>
    </source>
</evidence>
<sequence>MNTISLITISFFLFFAFSAKFQLAFSRSSEFVLDREGKLVLPGAEYYVLPPVSSSGGGGLTFQKTGNSTTSTSVLQLNSEGSLGQLVRFNISAGPIFTGSILDIEFVEKPDTVTSSKWTVVYENDNKTTAFVGVGNAEDYPAVKNGIFQIEKLNKNYKFVFCNNTFSINCTDIGKYNDDKIIGAHPLKLLQSNPIEVTFLRGTPSRV</sequence>
<dbReference type="EMBL" id="WOCE01000003">
    <property type="protein sequence ID" value="KAE9617233.1"/>
    <property type="molecule type" value="Genomic_DNA"/>
</dbReference>
<dbReference type="OrthoDB" id="1400795at2759"/>
<dbReference type="Pfam" id="PF00197">
    <property type="entry name" value="Kunitz_legume"/>
    <property type="match status" value="1"/>
</dbReference>
<protein>
    <submittedName>
        <fullName evidence="4">Uncharacterized protein</fullName>
    </submittedName>
</protein>
<comment type="caution">
    <text evidence="4">The sequence shown here is derived from an EMBL/GenBank/DDBJ whole genome shotgun (WGS) entry which is preliminary data.</text>
</comment>
<dbReference type="SMART" id="SM00452">
    <property type="entry name" value="STI"/>
    <property type="match status" value="1"/>
</dbReference>
<name>A0A6A4QUQ4_LUPAL</name>
<evidence type="ECO:0000313" key="5">
    <source>
        <dbReference type="Proteomes" id="UP000447434"/>
    </source>
</evidence>
<dbReference type="PROSITE" id="PS00283">
    <property type="entry name" value="SOYBEAN_KUNITZ"/>
    <property type="match status" value="1"/>
</dbReference>
<accession>A0A6A4QUQ4</accession>
<proteinExistence type="predicted"/>
<dbReference type="InterPro" id="IPR011065">
    <property type="entry name" value="Kunitz_inhibitor_STI-like_sf"/>
</dbReference>
<dbReference type="Proteomes" id="UP000447434">
    <property type="component" value="Chromosome 3"/>
</dbReference>
<evidence type="ECO:0000256" key="3">
    <source>
        <dbReference type="ARBA" id="ARBA00023157"/>
    </source>
</evidence>
<dbReference type="SUPFAM" id="SSF50386">
    <property type="entry name" value="STI-like"/>
    <property type="match status" value="1"/>
</dbReference>
<dbReference type="PANTHER" id="PTHR33107:SF21">
    <property type="entry name" value="KUNITZ FAMILY TRYPSIN AND PROTEASE INHIBITOR PROTEIN"/>
    <property type="match status" value="1"/>
</dbReference>
<dbReference type="InterPro" id="IPR002160">
    <property type="entry name" value="Prot_inh_Kunz-lg"/>
</dbReference>
<dbReference type="PANTHER" id="PTHR33107">
    <property type="entry name" value="KUNITZ TRYPSIN INHIBITOR 2"/>
    <property type="match status" value="1"/>
</dbReference>
<reference evidence="5" key="1">
    <citation type="journal article" date="2020" name="Nat. Commun.">
        <title>Genome sequence of the cluster root forming white lupin.</title>
        <authorList>
            <person name="Hufnagel B."/>
            <person name="Marques A."/>
            <person name="Soriano A."/>
            <person name="Marques L."/>
            <person name="Divol F."/>
            <person name="Doumas P."/>
            <person name="Sallet E."/>
            <person name="Mancinotti D."/>
            <person name="Carrere S."/>
            <person name="Marande W."/>
            <person name="Arribat S."/>
            <person name="Keller J."/>
            <person name="Huneau C."/>
            <person name="Blein T."/>
            <person name="Aime D."/>
            <person name="Laguerre M."/>
            <person name="Taylor J."/>
            <person name="Schubert V."/>
            <person name="Nelson M."/>
            <person name="Geu-Flores F."/>
            <person name="Crespi M."/>
            <person name="Gallardo-Guerrero K."/>
            <person name="Delaux P.-M."/>
            <person name="Salse J."/>
            <person name="Berges H."/>
            <person name="Guyot R."/>
            <person name="Gouzy J."/>
            <person name="Peret B."/>
        </authorList>
    </citation>
    <scope>NUCLEOTIDE SEQUENCE [LARGE SCALE GENOMIC DNA]</scope>
    <source>
        <strain evidence="5">cv. Amiga</strain>
    </source>
</reference>
<dbReference type="GO" id="GO:0004867">
    <property type="term" value="F:serine-type endopeptidase inhibitor activity"/>
    <property type="evidence" value="ECO:0007669"/>
    <property type="project" value="UniProtKB-KW"/>
</dbReference>
<organism evidence="4 5">
    <name type="scientific">Lupinus albus</name>
    <name type="common">White lupine</name>
    <name type="synonym">Lupinus termis</name>
    <dbReference type="NCBI Taxonomy" id="3870"/>
    <lineage>
        <taxon>Eukaryota</taxon>
        <taxon>Viridiplantae</taxon>
        <taxon>Streptophyta</taxon>
        <taxon>Embryophyta</taxon>
        <taxon>Tracheophyta</taxon>
        <taxon>Spermatophyta</taxon>
        <taxon>Magnoliopsida</taxon>
        <taxon>eudicotyledons</taxon>
        <taxon>Gunneridae</taxon>
        <taxon>Pentapetalae</taxon>
        <taxon>rosids</taxon>
        <taxon>fabids</taxon>
        <taxon>Fabales</taxon>
        <taxon>Fabaceae</taxon>
        <taxon>Papilionoideae</taxon>
        <taxon>50 kb inversion clade</taxon>
        <taxon>genistoids sensu lato</taxon>
        <taxon>core genistoids</taxon>
        <taxon>Genisteae</taxon>
        <taxon>Lupinus</taxon>
    </lineage>
</organism>
<dbReference type="Gene3D" id="2.80.10.50">
    <property type="match status" value="1"/>
</dbReference>
<keyword evidence="2" id="KW-0722">Serine protease inhibitor</keyword>
<keyword evidence="3" id="KW-1015">Disulfide bond</keyword>
<gene>
    <name evidence="4" type="ORF">Lalb_Chr03g0033251</name>
</gene>
<evidence type="ECO:0000256" key="1">
    <source>
        <dbReference type="ARBA" id="ARBA00022690"/>
    </source>
</evidence>